<evidence type="ECO:0000313" key="5">
    <source>
        <dbReference type="EMBL" id="KMQ70201.1"/>
    </source>
</evidence>
<keyword evidence="1" id="KW-0805">Transcription regulation</keyword>
<dbReference type="InterPro" id="IPR036388">
    <property type="entry name" value="WH-like_DNA-bd_sf"/>
</dbReference>
<dbReference type="OrthoDB" id="9776746at2"/>
<keyword evidence="3" id="KW-0804">Transcription</keyword>
<dbReference type="AlphaFoldDB" id="A0A0J7IWL2"/>
<dbReference type="SMART" id="SM00419">
    <property type="entry name" value="HTH_CRP"/>
    <property type="match status" value="1"/>
</dbReference>
<keyword evidence="6" id="KW-1185">Reference proteome</keyword>
<evidence type="ECO:0000259" key="4">
    <source>
        <dbReference type="PROSITE" id="PS51063"/>
    </source>
</evidence>
<dbReference type="PRINTS" id="PR00034">
    <property type="entry name" value="HTHCRP"/>
</dbReference>
<dbReference type="STRING" id="1304281.ACM44_13605"/>
<keyword evidence="2" id="KW-0238">DNA-binding</keyword>
<comment type="caution">
    <text evidence="5">The sequence shown here is derived from an EMBL/GenBank/DDBJ whole genome shotgun (WGS) entry which is preliminary data.</text>
</comment>
<feature type="domain" description="HTH crp-type" evidence="4">
    <location>
        <begin position="145"/>
        <end position="210"/>
    </location>
</feature>
<dbReference type="RefSeq" id="WP_048500600.1">
    <property type="nucleotide sequence ID" value="NZ_LFNG01000026.1"/>
</dbReference>
<gene>
    <name evidence="5" type="ORF">ACM44_13605</name>
</gene>
<dbReference type="InterPro" id="IPR000595">
    <property type="entry name" value="cNMP-bd_dom"/>
</dbReference>
<reference evidence="5 6" key="1">
    <citation type="journal article" date="2004" name="Int. J. Syst. Evol. Microbiol.">
        <title>Kaistella koreensis gen. nov., sp. nov., a novel member of the Chryseobacterium-Bergeyella-Riemerella branch.</title>
        <authorList>
            <person name="Kim M.K."/>
            <person name="Im W.T."/>
            <person name="Shin Y.K."/>
            <person name="Lim J.H."/>
            <person name="Kim S.H."/>
            <person name="Lee B.C."/>
            <person name="Park M.Y."/>
            <person name="Lee K.Y."/>
            <person name="Lee S.T."/>
        </authorList>
    </citation>
    <scope>NUCLEOTIDE SEQUENCE [LARGE SCALE GENOMIC DNA]</scope>
    <source>
        <strain evidence="5 6">CCUG 49689</strain>
    </source>
</reference>
<dbReference type="Gene3D" id="1.10.10.10">
    <property type="entry name" value="Winged helix-like DNA-binding domain superfamily/Winged helix DNA-binding domain"/>
    <property type="match status" value="1"/>
</dbReference>
<dbReference type="SUPFAM" id="SSF46785">
    <property type="entry name" value="Winged helix' DNA-binding domain"/>
    <property type="match status" value="1"/>
</dbReference>
<dbReference type="CDD" id="cd00038">
    <property type="entry name" value="CAP_ED"/>
    <property type="match status" value="1"/>
</dbReference>
<dbReference type="Proteomes" id="UP000035900">
    <property type="component" value="Unassembled WGS sequence"/>
</dbReference>
<dbReference type="GO" id="GO:0003677">
    <property type="term" value="F:DNA binding"/>
    <property type="evidence" value="ECO:0007669"/>
    <property type="project" value="UniProtKB-KW"/>
</dbReference>
<protein>
    <recommendedName>
        <fullName evidence="4">HTH crp-type domain-containing protein</fullName>
    </recommendedName>
</protein>
<dbReference type="InterPro" id="IPR018490">
    <property type="entry name" value="cNMP-bd_dom_sf"/>
</dbReference>
<dbReference type="InterPro" id="IPR036390">
    <property type="entry name" value="WH_DNA-bd_sf"/>
</dbReference>
<evidence type="ECO:0000313" key="6">
    <source>
        <dbReference type="Proteomes" id="UP000035900"/>
    </source>
</evidence>
<dbReference type="GO" id="GO:0006355">
    <property type="term" value="P:regulation of DNA-templated transcription"/>
    <property type="evidence" value="ECO:0007669"/>
    <property type="project" value="InterPro"/>
</dbReference>
<accession>A0A0J7IWL2</accession>
<dbReference type="InterPro" id="IPR012318">
    <property type="entry name" value="HTH_CRP"/>
</dbReference>
<dbReference type="EMBL" id="LFNG01000026">
    <property type="protein sequence ID" value="KMQ70201.1"/>
    <property type="molecule type" value="Genomic_DNA"/>
</dbReference>
<dbReference type="SUPFAM" id="SSF51206">
    <property type="entry name" value="cAMP-binding domain-like"/>
    <property type="match status" value="1"/>
</dbReference>
<evidence type="ECO:0000256" key="2">
    <source>
        <dbReference type="ARBA" id="ARBA00023125"/>
    </source>
</evidence>
<dbReference type="PROSITE" id="PS51063">
    <property type="entry name" value="HTH_CRP_2"/>
    <property type="match status" value="1"/>
</dbReference>
<name>A0A0J7IWL2_9FLAO</name>
<dbReference type="Pfam" id="PF13545">
    <property type="entry name" value="HTH_Crp_2"/>
    <property type="match status" value="1"/>
</dbReference>
<evidence type="ECO:0000256" key="3">
    <source>
        <dbReference type="ARBA" id="ARBA00023163"/>
    </source>
</evidence>
<evidence type="ECO:0000256" key="1">
    <source>
        <dbReference type="ARBA" id="ARBA00023015"/>
    </source>
</evidence>
<sequence>MDGLAQISEKFAFLGTDFLCEFRKHAVQKSVDAKTELMRFGQHIKYIPIVARGLVKVYGLADEKEFLYYYVGPGQSCIMTFSSVFDDQLSKVYAVSEESAEIILLPVLSVQKWLNKYPQFNFFFYRQYELRYGALIEMLNQAIFHRLDKRILEYLSNKMTLLGKDELKISHKEIANDVGTAREVVSRILKKFENEGILTQTFSVIKFNRL</sequence>
<dbReference type="PATRIC" id="fig|1304281.5.peg.2939"/>
<proteinExistence type="predicted"/>
<organism evidence="5 6">
    <name type="scientific">Chryseobacterium koreense CCUG 49689</name>
    <dbReference type="NCBI Taxonomy" id="1304281"/>
    <lineage>
        <taxon>Bacteria</taxon>
        <taxon>Pseudomonadati</taxon>
        <taxon>Bacteroidota</taxon>
        <taxon>Flavobacteriia</taxon>
        <taxon>Flavobacteriales</taxon>
        <taxon>Weeksellaceae</taxon>
        <taxon>Chryseobacterium group</taxon>
        <taxon>Chryseobacterium</taxon>
    </lineage>
</organism>
<dbReference type="Gene3D" id="2.60.120.10">
    <property type="entry name" value="Jelly Rolls"/>
    <property type="match status" value="1"/>
</dbReference>
<dbReference type="InterPro" id="IPR014710">
    <property type="entry name" value="RmlC-like_jellyroll"/>
</dbReference>